<proteinExistence type="predicted"/>
<evidence type="ECO:0000313" key="2">
    <source>
        <dbReference type="EMBL" id="RNA13676.1"/>
    </source>
</evidence>
<dbReference type="GO" id="GO:0006508">
    <property type="term" value="P:proteolysis"/>
    <property type="evidence" value="ECO:0007669"/>
    <property type="project" value="InterPro"/>
</dbReference>
<dbReference type="GO" id="GO:0004252">
    <property type="term" value="F:serine-type endopeptidase activity"/>
    <property type="evidence" value="ECO:0007669"/>
    <property type="project" value="InterPro"/>
</dbReference>
<evidence type="ECO:0000259" key="1">
    <source>
        <dbReference type="Pfam" id="PF00089"/>
    </source>
</evidence>
<dbReference type="Pfam" id="PF00089">
    <property type="entry name" value="Trypsin"/>
    <property type="match status" value="1"/>
</dbReference>
<gene>
    <name evidence="2" type="ORF">BpHYR1_048047</name>
</gene>
<feature type="domain" description="Peptidase S1" evidence="1">
    <location>
        <begin position="6"/>
        <end position="36"/>
    </location>
</feature>
<dbReference type="AlphaFoldDB" id="A0A3M7QQK7"/>
<organism evidence="2 3">
    <name type="scientific">Brachionus plicatilis</name>
    <name type="common">Marine rotifer</name>
    <name type="synonym">Brachionus muelleri</name>
    <dbReference type="NCBI Taxonomy" id="10195"/>
    <lineage>
        <taxon>Eukaryota</taxon>
        <taxon>Metazoa</taxon>
        <taxon>Spiralia</taxon>
        <taxon>Gnathifera</taxon>
        <taxon>Rotifera</taxon>
        <taxon>Eurotatoria</taxon>
        <taxon>Monogononta</taxon>
        <taxon>Pseudotrocha</taxon>
        <taxon>Ploima</taxon>
        <taxon>Brachionidae</taxon>
        <taxon>Brachionus</taxon>
    </lineage>
</organism>
<evidence type="ECO:0000313" key="3">
    <source>
        <dbReference type="Proteomes" id="UP000276133"/>
    </source>
</evidence>
<reference evidence="2 3" key="1">
    <citation type="journal article" date="2018" name="Sci. Rep.">
        <title>Genomic signatures of local adaptation to the degree of environmental predictability in rotifers.</title>
        <authorList>
            <person name="Franch-Gras L."/>
            <person name="Hahn C."/>
            <person name="Garcia-Roger E.M."/>
            <person name="Carmona M.J."/>
            <person name="Serra M."/>
            <person name="Gomez A."/>
        </authorList>
    </citation>
    <scope>NUCLEOTIDE SEQUENCE [LARGE SCALE GENOMIC DNA]</scope>
    <source>
        <strain evidence="2">HYR1</strain>
    </source>
</reference>
<dbReference type="EMBL" id="REGN01005346">
    <property type="protein sequence ID" value="RNA13676.1"/>
    <property type="molecule type" value="Genomic_DNA"/>
</dbReference>
<sequence>VVKSQDRWQLAGLTSWGYGCGDGGVYTRTSHYYDWIKEVIRSN</sequence>
<dbReference type="SUPFAM" id="SSF50494">
    <property type="entry name" value="Trypsin-like serine proteases"/>
    <property type="match status" value="1"/>
</dbReference>
<dbReference type="Proteomes" id="UP000276133">
    <property type="component" value="Unassembled WGS sequence"/>
</dbReference>
<dbReference type="Gene3D" id="2.40.10.10">
    <property type="entry name" value="Trypsin-like serine proteases"/>
    <property type="match status" value="1"/>
</dbReference>
<feature type="non-terminal residue" evidence="2">
    <location>
        <position position="1"/>
    </location>
</feature>
<keyword evidence="3" id="KW-1185">Reference proteome</keyword>
<accession>A0A3M7QQK7</accession>
<dbReference type="OrthoDB" id="10051896at2759"/>
<protein>
    <submittedName>
        <fullName evidence="2">Serine ase stubble</fullName>
    </submittedName>
</protein>
<comment type="caution">
    <text evidence="2">The sequence shown here is derived from an EMBL/GenBank/DDBJ whole genome shotgun (WGS) entry which is preliminary data.</text>
</comment>
<dbReference type="InterPro" id="IPR001254">
    <property type="entry name" value="Trypsin_dom"/>
</dbReference>
<dbReference type="InterPro" id="IPR043504">
    <property type="entry name" value="Peptidase_S1_PA_chymotrypsin"/>
</dbReference>
<name>A0A3M7QQK7_BRAPC</name>
<dbReference type="InterPro" id="IPR009003">
    <property type="entry name" value="Peptidase_S1_PA"/>
</dbReference>